<organism evidence="2 3">
    <name type="scientific">Brassica cretica</name>
    <name type="common">Mustard</name>
    <dbReference type="NCBI Taxonomy" id="69181"/>
    <lineage>
        <taxon>Eukaryota</taxon>
        <taxon>Viridiplantae</taxon>
        <taxon>Streptophyta</taxon>
        <taxon>Embryophyta</taxon>
        <taxon>Tracheophyta</taxon>
        <taxon>Spermatophyta</taxon>
        <taxon>Magnoliopsida</taxon>
        <taxon>eudicotyledons</taxon>
        <taxon>Gunneridae</taxon>
        <taxon>Pentapetalae</taxon>
        <taxon>rosids</taxon>
        <taxon>malvids</taxon>
        <taxon>Brassicales</taxon>
        <taxon>Brassicaceae</taxon>
        <taxon>Brassiceae</taxon>
        <taxon>Brassica</taxon>
    </lineage>
</organism>
<dbReference type="AlphaFoldDB" id="A0A8S9GVW2"/>
<gene>
    <name evidence="2" type="ORF">F2Q68_00034171</name>
</gene>
<evidence type="ECO:0000313" key="2">
    <source>
        <dbReference type="EMBL" id="KAF2549933.1"/>
    </source>
</evidence>
<comment type="caution">
    <text evidence="2">The sequence shown here is derived from an EMBL/GenBank/DDBJ whole genome shotgun (WGS) entry which is preliminary data.</text>
</comment>
<dbReference type="Proteomes" id="UP000712281">
    <property type="component" value="Unassembled WGS sequence"/>
</dbReference>
<evidence type="ECO:0000313" key="3">
    <source>
        <dbReference type="Proteomes" id="UP000712281"/>
    </source>
</evidence>
<reference evidence="2" key="1">
    <citation type="submission" date="2019-12" db="EMBL/GenBank/DDBJ databases">
        <title>Genome sequencing and annotation of Brassica cretica.</title>
        <authorList>
            <person name="Studholme D.J."/>
            <person name="Sarris P.F."/>
        </authorList>
    </citation>
    <scope>NUCLEOTIDE SEQUENCE</scope>
    <source>
        <strain evidence="2">PFS-001/15</strain>
        <tissue evidence="2">Leaf</tissue>
    </source>
</reference>
<feature type="compositionally biased region" description="Acidic residues" evidence="1">
    <location>
        <begin position="336"/>
        <end position="348"/>
    </location>
</feature>
<sequence length="375" mass="42079">MSRHDLFVSDGSSSQHVDVMPKVEFSADSIDPEEVDAYWTARGEVKPPVSGLWVPSPFKANPVAGCPSRICPNGLAAIRRFCRVPESVEFRLPEAGEVALSPPEGYFTCYEAYLMQCHLWFPITELIVKLLNRFNLSISQVNPCGLQHLVRILVLSYELGITLDTDHLKALLVRRAAALYHSRFQPDLPTEEGSETKRDRSKARKDKHLMVVEDAVDGQLSPDNILKDYLDSQAGESNEVPDSSKAARMVNGAHMARFKAEVADNEIARLKDELESSRRRERESFEKEVNHAYSQGKREVVKVMKSRRDKFSQKFGELKGRYKEQWEPVPGSPDTVEAEMGDLGETGEVDQPVAPLDVNHYSIGRSMSGNFDLGD</sequence>
<name>A0A8S9GVW2_BRACR</name>
<feature type="region of interest" description="Disordered" evidence="1">
    <location>
        <begin position="324"/>
        <end position="355"/>
    </location>
</feature>
<evidence type="ECO:0000256" key="1">
    <source>
        <dbReference type="SAM" id="MobiDB-lite"/>
    </source>
</evidence>
<protein>
    <submittedName>
        <fullName evidence="2">Uncharacterized protein</fullName>
    </submittedName>
</protein>
<proteinExistence type="predicted"/>
<accession>A0A8S9GVW2</accession>
<dbReference type="EMBL" id="QGKW02001988">
    <property type="protein sequence ID" value="KAF2549933.1"/>
    <property type="molecule type" value="Genomic_DNA"/>
</dbReference>
<dbReference type="PANTHER" id="PTHR31099:SF37">
    <property type="entry name" value="MYOSIN HEAVY CHAIN-LIKE PROTEIN"/>
    <property type="match status" value="1"/>
</dbReference>
<dbReference type="PANTHER" id="PTHR31099">
    <property type="entry name" value="OS06G0165300 PROTEIN"/>
    <property type="match status" value="1"/>
</dbReference>